<feature type="transmembrane region" description="Helical" evidence="7">
    <location>
        <begin position="101"/>
        <end position="119"/>
    </location>
</feature>
<dbReference type="Pfam" id="PF05602">
    <property type="entry name" value="CLPTM1"/>
    <property type="match status" value="1"/>
</dbReference>
<feature type="region of interest" description="Disordered" evidence="6">
    <location>
        <begin position="294"/>
        <end position="314"/>
    </location>
</feature>
<evidence type="ECO:0000256" key="7">
    <source>
        <dbReference type="SAM" id="Phobius"/>
    </source>
</evidence>
<dbReference type="EMBL" id="HBEA01010009">
    <property type="protein sequence ID" value="CAD8258191.1"/>
    <property type="molecule type" value="Transcribed_RNA"/>
</dbReference>
<feature type="transmembrane region" description="Helical" evidence="7">
    <location>
        <begin position="71"/>
        <end position="95"/>
    </location>
</feature>
<proteinExistence type="inferred from homology"/>
<dbReference type="AlphaFoldDB" id="A0A7R9YCV4"/>
<evidence type="ECO:0000256" key="3">
    <source>
        <dbReference type="ARBA" id="ARBA00022692"/>
    </source>
</evidence>
<organism evidence="8">
    <name type="scientific">Pinguiococcus pyrenoidosus</name>
    <dbReference type="NCBI Taxonomy" id="172671"/>
    <lineage>
        <taxon>Eukaryota</taxon>
        <taxon>Sar</taxon>
        <taxon>Stramenopiles</taxon>
        <taxon>Ochrophyta</taxon>
        <taxon>Pinguiophyceae</taxon>
        <taxon>Pinguiochrysidales</taxon>
        <taxon>Pinguiochrysidaceae</taxon>
        <taxon>Pinguiococcus</taxon>
    </lineage>
</organism>
<comment type="similarity">
    <text evidence="2">Belongs to the CLPTM1 family.</text>
</comment>
<evidence type="ECO:0000313" key="8">
    <source>
        <dbReference type="EMBL" id="CAD8258191.1"/>
    </source>
</evidence>
<keyword evidence="5 7" id="KW-0472">Membrane</keyword>
<dbReference type="GO" id="GO:0012505">
    <property type="term" value="C:endomembrane system"/>
    <property type="evidence" value="ECO:0007669"/>
    <property type="project" value="TreeGrafter"/>
</dbReference>
<dbReference type="GO" id="GO:0016020">
    <property type="term" value="C:membrane"/>
    <property type="evidence" value="ECO:0007669"/>
    <property type="project" value="UniProtKB-SubCell"/>
</dbReference>
<protein>
    <submittedName>
        <fullName evidence="8">Uncharacterized protein</fullName>
    </submittedName>
</protein>
<evidence type="ECO:0000256" key="2">
    <source>
        <dbReference type="ARBA" id="ARBA00009310"/>
    </source>
</evidence>
<feature type="transmembrane region" description="Helical" evidence="7">
    <location>
        <begin position="38"/>
        <end position="59"/>
    </location>
</feature>
<dbReference type="PANTHER" id="PTHR21347:SF0">
    <property type="entry name" value="LIPID SCRAMBLASE CLPTM1L"/>
    <property type="match status" value="1"/>
</dbReference>
<comment type="subcellular location">
    <subcellularLocation>
        <location evidence="1">Membrane</location>
        <topology evidence="1">Multi-pass membrane protein</topology>
    </subcellularLocation>
</comment>
<evidence type="ECO:0000256" key="6">
    <source>
        <dbReference type="SAM" id="MobiDB-lite"/>
    </source>
</evidence>
<evidence type="ECO:0000256" key="4">
    <source>
        <dbReference type="ARBA" id="ARBA00022989"/>
    </source>
</evidence>
<feature type="transmembrane region" description="Helical" evidence="7">
    <location>
        <begin position="190"/>
        <end position="211"/>
    </location>
</feature>
<feature type="transmembrane region" description="Helical" evidence="7">
    <location>
        <begin position="166"/>
        <end position="184"/>
    </location>
</feature>
<reference evidence="8" key="1">
    <citation type="submission" date="2021-01" db="EMBL/GenBank/DDBJ databases">
        <authorList>
            <person name="Corre E."/>
            <person name="Pelletier E."/>
            <person name="Niang G."/>
            <person name="Scheremetjew M."/>
            <person name="Finn R."/>
            <person name="Kale V."/>
            <person name="Holt S."/>
            <person name="Cochrane G."/>
            <person name="Meng A."/>
            <person name="Brown T."/>
            <person name="Cohen L."/>
        </authorList>
    </citation>
    <scope>NUCLEOTIDE SEQUENCE</scope>
    <source>
        <strain evidence="8">CCMP2078</strain>
    </source>
</reference>
<evidence type="ECO:0000256" key="5">
    <source>
        <dbReference type="ARBA" id="ARBA00023136"/>
    </source>
</evidence>
<keyword evidence="4 7" id="KW-1133">Transmembrane helix</keyword>
<dbReference type="PANTHER" id="PTHR21347">
    <property type="entry name" value="CLEFT LIP AND PALATE ASSOCIATED TRANSMEMBRANE PROTEIN-RELATED"/>
    <property type="match status" value="1"/>
</dbReference>
<feature type="region of interest" description="Disordered" evidence="6">
    <location>
        <begin position="130"/>
        <end position="149"/>
    </location>
</feature>
<accession>A0A7R9YCV4</accession>
<name>A0A7R9YCV4_9STRA</name>
<dbReference type="InterPro" id="IPR008429">
    <property type="entry name" value="CLPTM1"/>
</dbReference>
<sequence>MLRHRLMRQLAIAIEYAEGLMSSSELDEIRYLLSDRHLFRFFVTQAVGVVHMVLDFLAFRSDVGFYAGKEAFVGLSIGSVGASLLCSAVIFLYLADSPHTSYMVLFSVFLGLATNAWKFGKIYLSRRRAGRRPTHPTQGGAADEGRKGAAQEDATVEYDRVALRNLAAVMAPAVCGVALHSLLHQRHRSWYSWSVSAGATAVYFFGFARMLPQLYINYRLKSVAHLPWEVFVYKAFNTFIDDVFAFVVKMPTAHRIATLRDDVVFFGYLYQAWLYPVDRARPNEYGIAYERDESLSDAGVPASEPPQGEDVAGE</sequence>
<gene>
    <name evidence="8" type="ORF">PPYR1160_LOCUS7692</name>
</gene>
<evidence type="ECO:0000256" key="1">
    <source>
        <dbReference type="ARBA" id="ARBA00004141"/>
    </source>
</evidence>
<keyword evidence="3 7" id="KW-0812">Transmembrane</keyword>